<dbReference type="GO" id="GO:0005524">
    <property type="term" value="F:ATP binding"/>
    <property type="evidence" value="ECO:0007669"/>
    <property type="project" value="UniProtKB-UniRule"/>
</dbReference>
<keyword evidence="6 13" id="KW-0441">Lipid A biosynthesis</keyword>
<feature type="binding site" evidence="13">
    <location>
        <begin position="54"/>
        <end position="61"/>
    </location>
    <ligand>
        <name>ATP</name>
        <dbReference type="ChEBI" id="CHEBI:30616"/>
    </ligand>
</feature>
<keyword evidence="9 13" id="KW-0418">Kinase</keyword>
<feature type="transmembrane region" description="Helical" evidence="14">
    <location>
        <begin position="15"/>
        <end position="32"/>
    </location>
</feature>
<keyword evidence="14" id="KW-0472">Membrane</keyword>
<accession>A0A376A8Y2</accession>
<dbReference type="UniPathway" id="UPA00359">
    <property type="reaction ID" value="UER00482"/>
</dbReference>
<evidence type="ECO:0000256" key="13">
    <source>
        <dbReference type="HAMAP-Rule" id="MF_00409"/>
    </source>
</evidence>
<keyword evidence="10 13" id="KW-0067">ATP-binding</keyword>
<evidence type="ECO:0000256" key="12">
    <source>
        <dbReference type="ARBA" id="ARBA00029757"/>
    </source>
</evidence>
<dbReference type="GO" id="GO:0009029">
    <property type="term" value="F:lipid-A 4'-kinase activity"/>
    <property type="evidence" value="ECO:0007669"/>
    <property type="project" value="UniProtKB-UniRule"/>
</dbReference>
<keyword evidence="7 13" id="KW-0808">Transferase</keyword>
<name>A0A376A8Y2_9HYPH</name>
<reference evidence="16" key="1">
    <citation type="submission" date="2018-07" db="EMBL/GenBank/DDBJ databases">
        <authorList>
            <person name="Peiro R."/>
            <person name="Begona"/>
            <person name="Cbmso G."/>
            <person name="Lopez M."/>
            <person name="Gonzalez S."/>
        </authorList>
    </citation>
    <scope>NUCLEOTIDE SEQUENCE [LARGE SCALE GENOMIC DNA]</scope>
</reference>
<dbReference type="PANTHER" id="PTHR42724:SF1">
    <property type="entry name" value="TETRAACYLDISACCHARIDE 4'-KINASE, MITOCHONDRIAL-RELATED"/>
    <property type="match status" value="1"/>
</dbReference>
<protein>
    <recommendedName>
        <fullName evidence="4 13">Tetraacyldisaccharide 4'-kinase</fullName>
        <ecNumber evidence="3 13">2.7.1.130</ecNumber>
    </recommendedName>
    <alternativeName>
        <fullName evidence="12 13">Lipid A 4'-kinase</fullName>
    </alternativeName>
</protein>
<evidence type="ECO:0000313" key="16">
    <source>
        <dbReference type="Proteomes" id="UP000254764"/>
    </source>
</evidence>
<evidence type="ECO:0000256" key="4">
    <source>
        <dbReference type="ARBA" id="ARBA00016436"/>
    </source>
</evidence>
<evidence type="ECO:0000256" key="10">
    <source>
        <dbReference type="ARBA" id="ARBA00022840"/>
    </source>
</evidence>
<dbReference type="GO" id="GO:0009245">
    <property type="term" value="P:lipid A biosynthetic process"/>
    <property type="evidence" value="ECO:0007669"/>
    <property type="project" value="UniProtKB-UniRule"/>
</dbReference>
<sequence length="345" mass="37256">MVSEAPPFWWMKPDWRAWSLAPLSFLYGRIAGYRMGRKRRHAPPVPVICVGNFTVGGAGKTPTALTIARAAKAKGLKPGFLSRGYGGSLDVTTVVDPEHHRAVDVGDEPLLLAREALTVISRRRVAGAERLVKEGVDLIIMDDGFQSARLAVDFALVVIDTGRGIGNGHIVPGGPVRAPIAVQMRHLDAILKVGDGNAADRLVRQAARAGKQVMVAKLRPQGDAGLAGHRVLAFAGIADPGKFYRTLESIGAEIAATRDFPDHHHLSDDEIDDLIAHAEASGLILATTAKDMVRLIGGHGRSEELRRRVSVVDVEMAFDDPQAPGFIIDRAIETCRARRLKRPAR</sequence>
<evidence type="ECO:0000256" key="5">
    <source>
        <dbReference type="ARBA" id="ARBA00022516"/>
    </source>
</evidence>
<keyword evidence="5 13" id="KW-0444">Lipid biosynthesis</keyword>
<evidence type="ECO:0000256" key="2">
    <source>
        <dbReference type="ARBA" id="ARBA00004870"/>
    </source>
</evidence>
<dbReference type="HAMAP" id="MF_00409">
    <property type="entry name" value="LpxK"/>
    <property type="match status" value="1"/>
</dbReference>
<keyword evidence="14" id="KW-0812">Transmembrane</keyword>
<dbReference type="EC" id="2.7.1.130" evidence="3 13"/>
<evidence type="ECO:0000313" key="15">
    <source>
        <dbReference type="EMBL" id="SSC64331.1"/>
    </source>
</evidence>
<dbReference type="AlphaFoldDB" id="A0A376A8Y2"/>
<dbReference type="OrthoDB" id="9766423at2"/>
<evidence type="ECO:0000256" key="7">
    <source>
        <dbReference type="ARBA" id="ARBA00022679"/>
    </source>
</evidence>
<dbReference type="Pfam" id="PF02606">
    <property type="entry name" value="LpxK"/>
    <property type="match status" value="1"/>
</dbReference>
<keyword evidence="8 13" id="KW-0547">Nucleotide-binding</keyword>
<dbReference type="STRING" id="1336235.GCA_000518785_02536"/>
<dbReference type="RefSeq" id="WP_115671514.1">
    <property type="nucleotide sequence ID" value="NZ_UEYP01000010.1"/>
</dbReference>
<dbReference type="GO" id="GO:0005886">
    <property type="term" value="C:plasma membrane"/>
    <property type="evidence" value="ECO:0007669"/>
    <property type="project" value="TreeGrafter"/>
</dbReference>
<evidence type="ECO:0000256" key="6">
    <source>
        <dbReference type="ARBA" id="ARBA00022556"/>
    </source>
</evidence>
<evidence type="ECO:0000256" key="3">
    <source>
        <dbReference type="ARBA" id="ARBA00012071"/>
    </source>
</evidence>
<dbReference type="PANTHER" id="PTHR42724">
    <property type="entry name" value="TETRAACYLDISACCHARIDE 4'-KINASE"/>
    <property type="match status" value="1"/>
</dbReference>
<comment type="pathway">
    <text evidence="2 13">Glycolipid biosynthesis; lipid IV(A) biosynthesis; lipid IV(A) from (3R)-3-hydroxytetradecanoyl-[acyl-carrier-protein] and UDP-N-acetyl-alpha-D-glucosamine: step 6/6.</text>
</comment>
<organism evidence="15 16">
    <name type="scientific">Ciceribacter selenitireducens ATCC BAA-1503</name>
    <dbReference type="NCBI Taxonomy" id="1336235"/>
    <lineage>
        <taxon>Bacteria</taxon>
        <taxon>Pseudomonadati</taxon>
        <taxon>Pseudomonadota</taxon>
        <taxon>Alphaproteobacteria</taxon>
        <taxon>Hyphomicrobiales</taxon>
        <taxon>Rhizobiaceae</taxon>
        <taxon>Ciceribacter</taxon>
    </lineage>
</organism>
<dbReference type="InterPro" id="IPR027417">
    <property type="entry name" value="P-loop_NTPase"/>
</dbReference>
<dbReference type="EMBL" id="UEYP01000010">
    <property type="protein sequence ID" value="SSC64331.1"/>
    <property type="molecule type" value="Genomic_DNA"/>
</dbReference>
<gene>
    <name evidence="13" type="primary">lpxK</name>
    <name evidence="15" type="ORF">RHIZ70_39</name>
</gene>
<dbReference type="GO" id="GO:0009244">
    <property type="term" value="P:lipopolysaccharide core region biosynthetic process"/>
    <property type="evidence" value="ECO:0007669"/>
    <property type="project" value="TreeGrafter"/>
</dbReference>
<dbReference type="NCBIfam" id="TIGR00682">
    <property type="entry name" value="lpxK"/>
    <property type="match status" value="1"/>
</dbReference>
<evidence type="ECO:0000256" key="1">
    <source>
        <dbReference type="ARBA" id="ARBA00002274"/>
    </source>
</evidence>
<evidence type="ECO:0000256" key="9">
    <source>
        <dbReference type="ARBA" id="ARBA00022777"/>
    </source>
</evidence>
<comment type="catalytic activity">
    <reaction evidence="13">
        <text>a lipid A disaccharide + ATP = a lipid IVA + ADP + H(+)</text>
        <dbReference type="Rhea" id="RHEA:67840"/>
        <dbReference type="ChEBI" id="CHEBI:15378"/>
        <dbReference type="ChEBI" id="CHEBI:30616"/>
        <dbReference type="ChEBI" id="CHEBI:176343"/>
        <dbReference type="ChEBI" id="CHEBI:176425"/>
        <dbReference type="ChEBI" id="CHEBI:456216"/>
        <dbReference type="EC" id="2.7.1.130"/>
    </reaction>
</comment>
<evidence type="ECO:0000256" key="14">
    <source>
        <dbReference type="SAM" id="Phobius"/>
    </source>
</evidence>
<dbReference type="Proteomes" id="UP000254764">
    <property type="component" value="Unassembled WGS sequence"/>
</dbReference>
<keyword evidence="16" id="KW-1185">Reference proteome</keyword>
<keyword evidence="11 13" id="KW-0443">Lipid metabolism</keyword>
<comment type="similarity">
    <text evidence="13">Belongs to the LpxK family.</text>
</comment>
<dbReference type="SUPFAM" id="SSF52540">
    <property type="entry name" value="P-loop containing nucleoside triphosphate hydrolases"/>
    <property type="match status" value="1"/>
</dbReference>
<comment type="function">
    <text evidence="1 13">Transfers the gamma-phosphate of ATP to the 4'-position of a tetraacyldisaccharide 1-phosphate intermediate (termed DS-1-P) to form tetraacyldisaccharide 1,4'-bis-phosphate (lipid IVA).</text>
</comment>
<dbReference type="InterPro" id="IPR003758">
    <property type="entry name" value="LpxK"/>
</dbReference>
<keyword evidence="14" id="KW-1133">Transmembrane helix</keyword>
<evidence type="ECO:0000256" key="11">
    <source>
        <dbReference type="ARBA" id="ARBA00023098"/>
    </source>
</evidence>
<proteinExistence type="inferred from homology"/>
<evidence type="ECO:0000256" key="8">
    <source>
        <dbReference type="ARBA" id="ARBA00022741"/>
    </source>
</evidence>